<dbReference type="Proteomes" id="UP000730161">
    <property type="component" value="Unassembled WGS sequence"/>
</dbReference>
<evidence type="ECO:0000256" key="2">
    <source>
        <dbReference type="ARBA" id="ARBA00011643"/>
    </source>
</evidence>
<dbReference type="PANTHER" id="PTHR11606:SF13">
    <property type="entry name" value="GLUTAMATE DEHYDROGENASE 1, MITOCHONDRIAL"/>
    <property type="match status" value="1"/>
</dbReference>
<feature type="active site" description="Proton donor" evidence="5">
    <location>
        <position position="104"/>
    </location>
</feature>
<name>A0A8J8B3B5_9EURY</name>
<dbReference type="Pfam" id="PF00208">
    <property type="entry name" value="ELFV_dehydrog"/>
    <property type="match status" value="1"/>
</dbReference>
<dbReference type="EMBL" id="JWHL01000001">
    <property type="protein sequence ID" value="MBR1367990.1"/>
    <property type="molecule type" value="Genomic_DNA"/>
</dbReference>
<feature type="binding site" evidence="6">
    <location>
        <position position="68"/>
    </location>
    <ligand>
        <name>substrate</name>
    </ligand>
</feature>
<dbReference type="SUPFAM" id="SSF53223">
    <property type="entry name" value="Aminoacid dehydrogenase-like, N-terminal domain"/>
    <property type="match status" value="1"/>
</dbReference>
<dbReference type="InterPro" id="IPR033524">
    <property type="entry name" value="Glu/Leu/Phe/Val_DH_AS"/>
</dbReference>
<dbReference type="InterPro" id="IPR033922">
    <property type="entry name" value="NAD_bind_Glu_DH"/>
</dbReference>
<dbReference type="AlphaFoldDB" id="A0A8J8B3B5"/>
<evidence type="ECO:0000256" key="5">
    <source>
        <dbReference type="PIRSR" id="PIRSR000185-1"/>
    </source>
</evidence>
<keyword evidence="3 4" id="KW-0560">Oxidoreductase</keyword>
<gene>
    <name evidence="10" type="ORF">RJ53_00170</name>
</gene>
<dbReference type="GO" id="GO:0006538">
    <property type="term" value="P:L-glutamate catabolic process"/>
    <property type="evidence" value="ECO:0007669"/>
    <property type="project" value="TreeGrafter"/>
</dbReference>
<proteinExistence type="inferred from homology"/>
<dbReference type="SMART" id="SM00839">
    <property type="entry name" value="ELFV_dehydrog"/>
    <property type="match status" value="1"/>
</dbReference>
<dbReference type="OrthoDB" id="6425at2157"/>
<feature type="binding site" evidence="6">
    <location>
        <position position="348"/>
    </location>
    <ligand>
        <name>substrate</name>
    </ligand>
</feature>
<accession>A0A8J8B3B5</accession>
<dbReference type="PRINTS" id="PR00082">
    <property type="entry name" value="GLFDHDRGNASE"/>
</dbReference>
<dbReference type="Pfam" id="PF02812">
    <property type="entry name" value="ELFV_dehydrog_N"/>
    <property type="match status" value="1"/>
</dbReference>
<feature type="binding site" evidence="6">
    <location>
        <position position="219"/>
    </location>
    <ligand>
        <name>NAD(+)</name>
        <dbReference type="ChEBI" id="CHEBI:57540"/>
    </ligand>
</feature>
<evidence type="ECO:0000256" key="7">
    <source>
        <dbReference type="PIRSR" id="PIRSR000185-3"/>
    </source>
</evidence>
<dbReference type="InterPro" id="IPR014362">
    <property type="entry name" value="Glu_DH"/>
</dbReference>
<feature type="binding site" evidence="6">
    <location>
        <position position="188"/>
    </location>
    <ligand>
        <name>NAD(+)</name>
        <dbReference type="ChEBI" id="CHEBI:57540"/>
    </ligand>
</feature>
<dbReference type="PIRSF" id="PIRSF000185">
    <property type="entry name" value="Glu_DH"/>
    <property type="match status" value="1"/>
</dbReference>
<dbReference type="GO" id="GO:0000166">
    <property type="term" value="F:nucleotide binding"/>
    <property type="evidence" value="ECO:0007669"/>
    <property type="project" value="UniProtKB-KW"/>
</dbReference>
<keyword evidence="6" id="KW-0547">Nucleotide-binding</keyword>
<dbReference type="FunFam" id="3.40.50.10860:FF:000003">
    <property type="entry name" value="Glutamate dehydrogenase"/>
    <property type="match status" value="1"/>
</dbReference>
<comment type="caution">
    <text evidence="10">The sequence shown here is derived from an EMBL/GenBank/DDBJ whole genome shotgun (WGS) entry which is preliminary data.</text>
</comment>
<dbReference type="InterPro" id="IPR006095">
    <property type="entry name" value="Glu/Leu/Phe/Val/Trp_DH"/>
</dbReference>
<evidence type="ECO:0000256" key="4">
    <source>
        <dbReference type="PIRNR" id="PIRNR000185"/>
    </source>
</evidence>
<dbReference type="InterPro" id="IPR036291">
    <property type="entry name" value="NAD(P)-bd_dom_sf"/>
</dbReference>
<reference evidence="10" key="1">
    <citation type="submission" date="2014-12" db="EMBL/GenBank/DDBJ databases">
        <authorList>
            <person name="Huang H.-H."/>
            <person name="Chen S.-C."/>
            <person name="Lai M.-C."/>
        </authorList>
    </citation>
    <scope>NUCLEOTIDE SEQUENCE</scope>
    <source>
        <strain evidence="10">K1F9705b</strain>
    </source>
</reference>
<dbReference type="GO" id="GO:0004352">
    <property type="term" value="F:glutamate dehydrogenase (NAD+) activity"/>
    <property type="evidence" value="ECO:0007669"/>
    <property type="project" value="TreeGrafter"/>
</dbReference>
<organism evidence="10 11">
    <name type="scientific">Methanocalculus chunghsingensis</name>
    <dbReference type="NCBI Taxonomy" id="156457"/>
    <lineage>
        <taxon>Archaea</taxon>
        <taxon>Methanobacteriati</taxon>
        <taxon>Methanobacteriota</taxon>
        <taxon>Stenosarchaea group</taxon>
        <taxon>Methanomicrobia</taxon>
        <taxon>Methanomicrobiales</taxon>
        <taxon>Methanocalculaceae</taxon>
        <taxon>Methanocalculus</taxon>
    </lineage>
</organism>
<sequence>MFDHRHNGLPPQILDCARFMNLDMLTTELLCHPIRELTVSIPIRMDDGRVKVFTGYRIQWNDALGPMKGGIRYHPEETIDTVRSLAAWMTWKTALLDLPLGGAKGGIVCDPKILSDRELQRLTRKYIQRIAPFIGPETDVPAPDVGTDARVMGWMMDEYSRLAGKFQPGVITGKPIQIGGALGRTEATARGGIATISEAARELNIQLKDATVAIQGFGNAGANAAYLARNLLNARVIAVSDSQGGVYHAEGLNLEEVTAQKKKTGSVVGSPNTEKLNGDDVFTLEADIVIAAALEDAITPAIAERMTPKIVAELANGPTTPEADRILFEEGVHVIPDILCNAGGVTVSFFEMIQNKTFDAWTEEEVNQRLEKKMIKAYRDVFQMARTSGITMRKAAYVVASERIINAMKLRGWI</sequence>
<evidence type="ECO:0000256" key="1">
    <source>
        <dbReference type="ARBA" id="ARBA00006382"/>
    </source>
</evidence>
<dbReference type="SUPFAM" id="SSF51735">
    <property type="entry name" value="NAD(P)-binding Rossmann-fold domains"/>
    <property type="match status" value="1"/>
</dbReference>
<comment type="subunit">
    <text evidence="2">Homohexamer.</text>
</comment>
<dbReference type="CDD" id="cd01076">
    <property type="entry name" value="NAD_bind_1_Glu_DH"/>
    <property type="match status" value="1"/>
</dbReference>
<comment type="similarity">
    <text evidence="1 4 8">Belongs to the Glu/Leu/Phe/Val dehydrogenases family.</text>
</comment>
<evidence type="ECO:0000313" key="10">
    <source>
        <dbReference type="EMBL" id="MBR1367990.1"/>
    </source>
</evidence>
<dbReference type="InterPro" id="IPR006097">
    <property type="entry name" value="Glu/Leu/Phe/Val/Trp_DH_dimer"/>
</dbReference>
<feature type="domain" description="Glutamate/phenylalanine/leucine/valine/L-tryptophan dehydrogenase C-terminal" evidence="9">
    <location>
        <begin position="181"/>
        <end position="412"/>
    </location>
</feature>
<protein>
    <recommendedName>
        <fullName evidence="4">Glutamate dehydrogenase</fullName>
    </recommendedName>
</protein>
<dbReference type="InterPro" id="IPR046346">
    <property type="entry name" value="Aminoacid_DH-like_N_sf"/>
</dbReference>
<evidence type="ECO:0000256" key="6">
    <source>
        <dbReference type="PIRSR" id="PIRSR000185-2"/>
    </source>
</evidence>
<dbReference type="Gene3D" id="3.40.50.720">
    <property type="entry name" value="NAD(P)-binding Rossmann-like Domain"/>
    <property type="match status" value="1"/>
</dbReference>
<evidence type="ECO:0000256" key="8">
    <source>
        <dbReference type="RuleBase" id="RU004417"/>
    </source>
</evidence>
<keyword evidence="6" id="KW-0520">NAD</keyword>
<feature type="site" description="Important for catalysis" evidence="7">
    <location>
        <position position="144"/>
    </location>
</feature>
<dbReference type="PANTHER" id="PTHR11606">
    <property type="entry name" value="GLUTAMATE DEHYDROGENASE"/>
    <property type="match status" value="1"/>
</dbReference>
<evidence type="ECO:0000313" key="11">
    <source>
        <dbReference type="Proteomes" id="UP000730161"/>
    </source>
</evidence>
<keyword evidence="11" id="KW-1185">Reference proteome</keyword>
<feature type="binding site" evidence="6">
    <location>
        <position position="92"/>
    </location>
    <ligand>
        <name>substrate</name>
    </ligand>
</feature>
<dbReference type="PROSITE" id="PS00074">
    <property type="entry name" value="GLFV_DEHYDROGENASE"/>
    <property type="match status" value="1"/>
</dbReference>
<dbReference type="InterPro" id="IPR006096">
    <property type="entry name" value="Glu/Leu/Phe/Val/Trp_DH_C"/>
</dbReference>
<evidence type="ECO:0000256" key="3">
    <source>
        <dbReference type="ARBA" id="ARBA00023002"/>
    </source>
</evidence>
<dbReference type="Gene3D" id="3.40.50.10860">
    <property type="entry name" value="Leucine Dehydrogenase, chain A, domain 1"/>
    <property type="match status" value="1"/>
</dbReference>
<evidence type="ECO:0000259" key="9">
    <source>
        <dbReference type="SMART" id="SM00839"/>
    </source>
</evidence>